<evidence type="ECO:0000256" key="1">
    <source>
        <dbReference type="SAM" id="MobiDB-lite"/>
    </source>
</evidence>
<gene>
    <name evidence="2" type="ORF">JIN84_18005</name>
</gene>
<comment type="caution">
    <text evidence="2">The sequence shown here is derived from an EMBL/GenBank/DDBJ whole genome shotgun (WGS) entry which is preliminary data.</text>
</comment>
<dbReference type="EMBL" id="JAENIK010000012">
    <property type="protein sequence ID" value="MBK1817520.1"/>
    <property type="molecule type" value="Genomic_DNA"/>
</dbReference>
<keyword evidence="3" id="KW-1185">Reference proteome</keyword>
<evidence type="ECO:0008006" key="4">
    <source>
        <dbReference type="Google" id="ProtNLM"/>
    </source>
</evidence>
<protein>
    <recommendedName>
        <fullName evidence="4">Recombinase RecT</fullName>
    </recommendedName>
</protein>
<accession>A0A934VCV1</accession>
<dbReference type="InterPro" id="IPR018330">
    <property type="entry name" value="RecT_fam"/>
</dbReference>
<organism evidence="2 3">
    <name type="scientific">Luteolibacter yonseiensis</name>
    <dbReference type="NCBI Taxonomy" id="1144680"/>
    <lineage>
        <taxon>Bacteria</taxon>
        <taxon>Pseudomonadati</taxon>
        <taxon>Verrucomicrobiota</taxon>
        <taxon>Verrucomicrobiia</taxon>
        <taxon>Verrucomicrobiales</taxon>
        <taxon>Verrucomicrobiaceae</taxon>
        <taxon>Luteolibacter</taxon>
    </lineage>
</organism>
<reference evidence="2" key="1">
    <citation type="submission" date="2021-01" db="EMBL/GenBank/DDBJ databases">
        <title>Modified the classification status of verrucomicrobia.</title>
        <authorList>
            <person name="Feng X."/>
        </authorList>
    </citation>
    <scope>NUCLEOTIDE SEQUENCE</scope>
    <source>
        <strain evidence="2">JCM 18052</strain>
    </source>
</reference>
<name>A0A934VCV1_9BACT</name>
<proteinExistence type="predicted"/>
<dbReference type="AlphaFoldDB" id="A0A934VCV1"/>
<dbReference type="RefSeq" id="WP_200352460.1">
    <property type="nucleotide sequence ID" value="NZ_BAABHZ010000001.1"/>
</dbReference>
<dbReference type="Pfam" id="PF03837">
    <property type="entry name" value="RecT"/>
    <property type="match status" value="1"/>
</dbReference>
<dbReference type="Proteomes" id="UP000600139">
    <property type="component" value="Unassembled WGS sequence"/>
</dbReference>
<sequence length="397" mass="43882">MNSLLNPANAEPQQYQDPIIVANLMNEQRFSRMMIIAQTMASASLIPEHLLGRKKGQNMDWFTPDEVRANCFLIVNQSFRWGMDPFAVMPETYVVGGKLGYQGKLIAGLVNSMADLEERLSYEFKGTKGQDDFTVIVSGKFRGAKAPVTVEVSVGQAKTDNLMWRKDPEQKLCYTGATKWARRWCPEILLGILIDDDLDHSEMRDATPRADATPPKVITGGRSAKQKEAPPAVEAEAVAADGQQYPPREVMTKAIKVAMKTAKLGQPAAETRCREHGLLKHGQTFQGTNDTELFAIYSKIETLFPAPVDPPIINVFYENHAVHNSPAEATKPWTLYKLRYTLAGEEEPREATTFSSTFGEFLDKLEGGESLLLSVEPGEKGDNIKTMELAPNAGGEA</sequence>
<evidence type="ECO:0000313" key="3">
    <source>
        <dbReference type="Proteomes" id="UP000600139"/>
    </source>
</evidence>
<feature type="region of interest" description="Disordered" evidence="1">
    <location>
        <begin position="205"/>
        <end position="231"/>
    </location>
</feature>
<evidence type="ECO:0000313" key="2">
    <source>
        <dbReference type="EMBL" id="MBK1817520.1"/>
    </source>
</evidence>